<evidence type="ECO:0000313" key="7">
    <source>
        <dbReference type="Proteomes" id="UP000320913"/>
    </source>
</evidence>
<feature type="transmembrane region" description="Helical" evidence="3">
    <location>
        <begin position="41"/>
        <end position="64"/>
    </location>
</feature>
<comment type="caution">
    <text evidence="5">The sequence shown here is derived from an EMBL/GenBank/DDBJ whole genome shotgun (WGS) entry which is preliminary data.</text>
</comment>
<evidence type="ECO:0000313" key="6">
    <source>
        <dbReference type="Proteomes" id="UP000316292"/>
    </source>
</evidence>
<keyword evidence="3" id="KW-0812">Transmembrane</keyword>
<name>A0A538T020_UNCEI</name>
<keyword evidence="2" id="KW-1003">Cell membrane</keyword>
<feature type="transmembrane region" description="Helical" evidence="3">
    <location>
        <begin position="150"/>
        <end position="174"/>
    </location>
</feature>
<proteinExistence type="inferred from homology"/>
<organism evidence="5 7">
    <name type="scientific">Eiseniibacteriota bacterium</name>
    <dbReference type="NCBI Taxonomy" id="2212470"/>
    <lineage>
        <taxon>Bacteria</taxon>
        <taxon>Candidatus Eiseniibacteriota</taxon>
    </lineage>
</organism>
<evidence type="ECO:0000313" key="4">
    <source>
        <dbReference type="EMBL" id="TMQ47977.1"/>
    </source>
</evidence>
<accession>A0A538T020</accession>
<keyword evidence="2 3" id="KW-0472">Membrane</keyword>
<comment type="subcellular location">
    <subcellularLocation>
        <location evidence="2">Cell membrane</location>
        <topology evidence="2">Multi-pass membrane protein</topology>
    </subcellularLocation>
</comment>
<sequence>MVDAFRLPWRRAYAPSVHSRGSEVLPLGRSEATGRASTASLIIHEAILVLAGSALIAASAWIAVPLPFSPVPVTAQTFAVLLVGSVLGARRGAAAALAYLGEGALGLPVFAGGSGGAHVLAGPTGGYLAGFVAGAWLCGLLAGRGWDRRVVTTVLSMALGNLAILAPGLLWLSRFVGSGRVLALGLAPFLPGDAVKIATAAVMLPLGWKLIARLRAR</sequence>
<evidence type="ECO:0000313" key="5">
    <source>
        <dbReference type="EMBL" id="TMQ56854.1"/>
    </source>
</evidence>
<dbReference type="GO" id="GO:0015225">
    <property type="term" value="F:biotin transmembrane transporter activity"/>
    <property type="evidence" value="ECO:0007669"/>
    <property type="project" value="UniProtKB-UniRule"/>
</dbReference>
<evidence type="ECO:0000256" key="3">
    <source>
        <dbReference type="SAM" id="Phobius"/>
    </source>
</evidence>
<dbReference type="PANTHER" id="PTHR34295">
    <property type="entry name" value="BIOTIN TRANSPORTER BIOY"/>
    <property type="match status" value="1"/>
</dbReference>
<evidence type="ECO:0000256" key="2">
    <source>
        <dbReference type="PIRNR" id="PIRNR016661"/>
    </source>
</evidence>
<dbReference type="PIRSF" id="PIRSF016661">
    <property type="entry name" value="BioY"/>
    <property type="match status" value="1"/>
</dbReference>
<dbReference type="AlphaFoldDB" id="A0A538T020"/>
<gene>
    <name evidence="4" type="ORF">E6K71_08530</name>
    <name evidence="5" type="ORF">E6K75_07730</name>
</gene>
<dbReference type="Proteomes" id="UP000320913">
    <property type="component" value="Unassembled WGS sequence"/>
</dbReference>
<keyword evidence="3" id="KW-1133">Transmembrane helix</keyword>
<feature type="transmembrane region" description="Helical" evidence="3">
    <location>
        <begin position="70"/>
        <end position="89"/>
    </location>
</feature>
<dbReference type="Pfam" id="PF02632">
    <property type="entry name" value="BioY"/>
    <property type="match status" value="1"/>
</dbReference>
<dbReference type="GO" id="GO:0005886">
    <property type="term" value="C:plasma membrane"/>
    <property type="evidence" value="ECO:0007669"/>
    <property type="project" value="UniProtKB-SubCell"/>
</dbReference>
<comment type="similarity">
    <text evidence="1 2">Belongs to the BioY family.</text>
</comment>
<dbReference type="EMBL" id="VBOV01000187">
    <property type="protein sequence ID" value="TMQ56854.1"/>
    <property type="molecule type" value="Genomic_DNA"/>
</dbReference>
<dbReference type="Proteomes" id="UP000316292">
    <property type="component" value="Unassembled WGS sequence"/>
</dbReference>
<evidence type="ECO:0000256" key="1">
    <source>
        <dbReference type="ARBA" id="ARBA00010692"/>
    </source>
</evidence>
<keyword evidence="2" id="KW-0813">Transport</keyword>
<dbReference type="PANTHER" id="PTHR34295:SF1">
    <property type="entry name" value="BIOTIN TRANSPORTER BIOY"/>
    <property type="match status" value="1"/>
</dbReference>
<feature type="transmembrane region" description="Helical" evidence="3">
    <location>
        <begin position="96"/>
        <end position="120"/>
    </location>
</feature>
<dbReference type="InterPro" id="IPR003784">
    <property type="entry name" value="BioY"/>
</dbReference>
<dbReference type="Gene3D" id="1.10.1760.20">
    <property type="match status" value="1"/>
</dbReference>
<reference evidence="6 7" key="1">
    <citation type="journal article" date="2019" name="Nat. Microbiol.">
        <title>Mediterranean grassland soil C-N compound turnover is dependent on rainfall and depth, and is mediated by genomically divergent microorganisms.</title>
        <authorList>
            <person name="Diamond S."/>
            <person name="Andeer P.F."/>
            <person name="Li Z."/>
            <person name="Crits-Christoph A."/>
            <person name="Burstein D."/>
            <person name="Anantharaman K."/>
            <person name="Lane K.R."/>
            <person name="Thomas B.C."/>
            <person name="Pan C."/>
            <person name="Northen T.R."/>
            <person name="Banfield J.F."/>
        </authorList>
    </citation>
    <scope>NUCLEOTIDE SEQUENCE [LARGE SCALE GENOMIC DNA]</scope>
    <source>
        <strain evidence="4">WS_1</strain>
        <strain evidence="5">WS_5</strain>
    </source>
</reference>
<feature type="transmembrane region" description="Helical" evidence="3">
    <location>
        <begin position="126"/>
        <end position="143"/>
    </location>
</feature>
<protein>
    <recommendedName>
        <fullName evidence="2">Biotin transporter</fullName>
    </recommendedName>
</protein>
<dbReference type="EMBL" id="VBOR01000091">
    <property type="protein sequence ID" value="TMQ47977.1"/>
    <property type="molecule type" value="Genomic_DNA"/>
</dbReference>